<feature type="transmembrane region" description="Helical" evidence="6">
    <location>
        <begin position="489"/>
        <end position="509"/>
    </location>
</feature>
<feature type="transmembrane region" description="Helical" evidence="6">
    <location>
        <begin position="379"/>
        <end position="400"/>
    </location>
</feature>
<feature type="transmembrane region" description="Helical" evidence="6">
    <location>
        <begin position="246"/>
        <end position="267"/>
    </location>
</feature>
<dbReference type="Pfam" id="PF00916">
    <property type="entry name" value="Sulfate_transp"/>
    <property type="match status" value="1"/>
</dbReference>
<dbReference type="Gene3D" id="3.30.750.24">
    <property type="entry name" value="STAS domain"/>
    <property type="match status" value="1"/>
</dbReference>
<feature type="transmembrane region" description="Helical" evidence="6">
    <location>
        <begin position="529"/>
        <end position="555"/>
    </location>
</feature>
<feature type="transmembrane region" description="Helical" evidence="6">
    <location>
        <begin position="305"/>
        <end position="330"/>
    </location>
</feature>
<dbReference type="SUPFAM" id="SSF52091">
    <property type="entry name" value="SpoIIaa-like"/>
    <property type="match status" value="1"/>
</dbReference>
<proteinExistence type="predicted"/>
<dbReference type="InterPro" id="IPR036513">
    <property type="entry name" value="STAS_dom_sf"/>
</dbReference>
<feature type="region of interest" description="Disordered" evidence="5">
    <location>
        <begin position="78"/>
        <end position="162"/>
    </location>
</feature>
<dbReference type="InterPro" id="IPR000595">
    <property type="entry name" value="cNMP-bd_dom"/>
</dbReference>
<dbReference type="PROSITE" id="PS50801">
    <property type="entry name" value="STAS"/>
    <property type="match status" value="1"/>
</dbReference>
<protein>
    <submittedName>
        <fullName evidence="9">Uncharacterized protein</fullName>
    </submittedName>
</protein>
<evidence type="ECO:0000256" key="5">
    <source>
        <dbReference type="SAM" id="MobiDB-lite"/>
    </source>
</evidence>
<keyword evidence="3 6" id="KW-1133">Transmembrane helix</keyword>
<evidence type="ECO:0000259" key="7">
    <source>
        <dbReference type="PROSITE" id="PS50042"/>
    </source>
</evidence>
<evidence type="ECO:0000259" key="8">
    <source>
        <dbReference type="PROSITE" id="PS50801"/>
    </source>
</evidence>
<feature type="region of interest" description="Disordered" evidence="5">
    <location>
        <begin position="1"/>
        <end position="65"/>
    </location>
</feature>
<feature type="transmembrane region" description="Helical" evidence="6">
    <location>
        <begin position="273"/>
        <end position="293"/>
    </location>
</feature>
<dbReference type="InterPro" id="IPR014710">
    <property type="entry name" value="RmlC-like_jellyroll"/>
</dbReference>
<feature type="transmembrane region" description="Helical" evidence="6">
    <location>
        <begin position="350"/>
        <end position="367"/>
    </location>
</feature>
<feature type="domain" description="STAS" evidence="8">
    <location>
        <begin position="648"/>
        <end position="760"/>
    </location>
</feature>
<gene>
    <name evidence="9" type="ORF">g.37342</name>
</gene>
<dbReference type="PANTHER" id="PTHR43310:SF2">
    <property type="entry name" value="SLC26A_SULP TRANSPORTER DOMAIN-CONTAINING PROTEIN"/>
    <property type="match status" value="1"/>
</dbReference>
<organism evidence="9">
    <name type="scientific">Auxenochlorella protothecoides</name>
    <name type="common">Green microalga</name>
    <name type="synonym">Chlorella protothecoides</name>
    <dbReference type="NCBI Taxonomy" id="3075"/>
    <lineage>
        <taxon>Eukaryota</taxon>
        <taxon>Viridiplantae</taxon>
        <taxon>Chlorophyta</taxon>
        <taxon>core chlorophytes</taxon>
        <taxon>Trebouxiophyceae</taxon>
        <taxon>Chlorellales</taxon>
        <taxon>Chlorellaceae</taxon>
        <taxon>Auxenochlorella</taxon>
    </lineage>
</organism>
<dbReference type="InterPro" id="IPR018490">
    <property type="entry name" value="cNMP-bd_dom_sf"/>
</dbReference>
<dbReference type="InterPro" id="IPR002645">
    <property type="entry name" value="STAS_dom"/>
</dbReference>
<evidence type="ECO:0000256" key="2">
    <source>
        <dbReference type="ARBA" id="ARBA00022692"/>
    </source>
</evidence>
<evidence type="ECO:0000256" key="4">
    <source>
        <dbReference type="ARBA" id="ARBA00023136"/>
    </source>
</evidence>
<dbReference type="Pfam" id="PF01740">
    <property type="entry name" value="STAS"/>
    <property type="match status" value="1"/>
</dbReference>
<dbReference type="InterPro" id="IPR052706">
    <property type="entry name" value="Membrane-Transporter-like"/>
</dbReference>
<evidence type="ECO:0000313" key="9">
    <source>
        <dbReference type="EMBL" id="JAT76215.1"/>
    </source>
</evidence>
<dbReference type="CDD" id="cd07042">
    <property type="entry name" value="STAS_SulP_like_sulfate_transporter"/>
    <property type="match status" value="1"/>
</dbReference>
<dbReference type="EMBL" id="GDKF01002407">
    <property type="protein sequence ID" value="JAT76215.1"/>
    <property type="molecule type" value="Transcribed_RNA"/>
</dbReference>
<dbReference type="CDD" id="cd00038">
    <property type="entry name" value="CAP_ED"/>
    <property type="match status" value="1"/>
</dbReference>
<name>A0A1D2ABB8_AUXPR</name>
<dbReference type="GO" id="GO:0016020">
    <property type="term" value="C:membrane"/>
    <property type="evidence" value="ECO:0007669"/>
    <property type="project" value="UniProtKB-SubCell"/>
</dbReference>
<comment type="subcellular location">
    <subcellularLocation>
        <location evidence="1">Membrane</location>
        <topology evidence="1">Multi-pass membrane protein</topology>
    </subcellularLocation>
</comment>
<feature type="transmembrane region" description="Helical" evidence="6">
    <location>
        <begin position="215"/>
        <end position="234"/>
    </location>
</feature>
<sequence>MPERGPRHQGSGLPPFPPGPFQSSRDRDMASDDIEDPLLPEPASPRAMPAADLPPASMSKNWPALRLSSMSTRRLSPSMLGGGDFDTQLSPAGSFMSATSWPASRGPSPHTAMRRAAQPDSPPHPQAPTNWPGLGRPGPPGSIDHTPLPSIPEPGAIFPSHAPEVHTHTAPAAMDRHTRAALVGLIDVMLALPVVASFASIIFQAPFFAPYIGQLVKLVCLSSALHQLIFSLFSTMPFAMGQVQDVGLIFMSAIASNVARACAGEGVPADETLATVLVTLTISTAIVGLLIIATGMLKLASLVQYVPLPVIGGYLAFVGYFCLAAGVSLASGVHIDEDPMTWAGLASADALLRLVPALLLLLLITAVQRRFSHPLALPLLLAAAPVVFYVVLAAGGWTLAEAQQDGWVTKPTPGEKPWKFWEAWSLFGFDAFPPTTIHWRFVPKQAGKILALYFVVAFGSSMDVAAIQADVATPLDYNKELVTVGMSNLVTGMAGVGYTGSYIFSQTLFNLKMGVDSPVMGIIVVVSEVLLFMAPVNVMIYLPNLLFGAMVMWIGQDILKDWLFIAYKRVSHVEYALLLATFGAITLWGLELGIAAGIAAAALHFTYSYARVTLRTFSVVPSRSGAVRTWDHRRVLEHFVPRVRACSLQGYLFFGSSVLVSAKVLAVAQDLVASLGQLARQESRGRPRTQRESEKLQGALIRAPLFLILDFKRVQGMDATAARTFVSLHVRLQRLGVQLVITHLPDEVPALRKLLASQGLILRTPSGQEEGHVAGSEIEAAGTCQWFETMEAGLHFCEEQFLDVAIESGLCSPRRSDVTLAEALLAHRSLSDAQAEPGGPARFEAAAALLGRYVRQRKLREGEALFESGDEPDCFFIIKSGTIIVEVSFAENEHQGKPGVEGAPTLTRAQNRTFHHDPGAVVGDFDFFAGRRRTFRALALTPAAVWVISRAVLQAVADESPSTVVLLQSIILRAASLTAVHAFEVLEKLT</sequence>
<dbReference type="InterPro" id="IPR011547">
    <property type="entry name" value="SLC26A/SulP_dom"/>
</dbReference>
<evidence type="ECO:0000256" key="6">
    <source>
        <dbReference type="SAM" id="Phobius"/>
    </source>
</evidence>
<feature type="compositionally biased region" description="Polar residues" evidence="5">
    <location>
        <begin position="87"/>
        <end position="102"/>
    </location>
</feature>
<evidence type="ECO:0000256" key="3">
    <source>
        <dbReference type="ARBA" id="ARBA00022989"/>
    </source>
</evidence>
<dbReference type="SUPFAM" id="SSF51206">
    <property type="entry name" value="cAMP-binding domain-like"/>
    <property type="match status" value="1"/>
</dbReference>
<keyword evidence="4 6" id="KW-0472">Membrane</keyword>
<accession>A0A1D2ABB8</accession>
<keyword evidence="2 6" id="KW-0812">Transmembrane</keyword>
<evidence type="ECO:0000256" key="1">
    <source>
        <dbReference type="ARBA" id="ARBA00004141"/>
    </source>
</evidence>
<dbReference type="AlphaFoldDB" id="A0A1D2ABB8"/>
<feature type="transmembrane region" description="Helical" evidence="6">
    <location>
        <begin position="449"/>
        <end position="469"/>
    </location>
</feature>
<feature type="transmembrane region" description="Helical" evidence="6">
    <location>
        <begin position="575"/>
        <end position="605"/>
    </location>
</feature>
<dbReference type="Gene3D" id="2.60.120.10">
    <property type="entry name" value="Jelly Rolls"/>
    <property type="match status" value="1"/>
</dbReference>
<dbReference type="Pfam" id="PF00027">
    <property type="entry name" value="cNMP_binding"/>
    <property type="match status" value="1"/>
</dbReference>
<dbReference type="PANTHER" id="PTHR43310">
    <property type="entry name" value="SULFATE TRANSPORTER YBAR-RELATED"/>
    <property type="match status" value="1"/>
</dbReference>
<reference evidence="9" key="1">
    <citation type="submission" date="2015-08" db="EMBL/GenBank/DDBJ databases">
        <authorList>
            <person name="Babu N.S."/>
            <person name="Beckwith C.J."/>
            <person name="Beseler K.G."/>
            <person name="Brison A."/>
            <person name="Carone J.V."/>
            <person name="Caskin T.P."/>
            <person name="Diamond M."/>
            <person name="Durham M.E."/>
            <person name="Foxe J.M."/>
            <person name="Go M."/>
            <person name="Henderson B.A."/>
            <person name="Jones I.B."/>
            <person name="McGettigan J.A."/>
            <person name="Micheletti S.J."/>
            <person name="Nasrallah M.E."/>
            <person name="Ortiz D."/>
            <person name="Piller C.R."/>
            <person name="Privatt S.R."/>
            <person name="Schneider S.L."/>
            <person name="Sharp S."/>
            <person name="Smith T.C."/>
            <person name="Stanton J.D."/>
            <person name="Ullery H.E."/>
            <person name="Wilson R.J."/>
            <person name="Serrano M.G."/>
            <person name="Buck G."/>
            <person name="Lee V."/>
            <person name="Wang Y."/>
            <person name="Carvalho R."/>
            <person name="Voegtly L."/>
            <person name="Shi R."/>
            <person name="Duckworth R."/>
            <person name="Johnson A."/>
            <person name="Loviza R."/>
            <person name="Walstead R."/>
            <person name="Shah Z."/>
            <person name="Kiflezghi M."/>
            <person name="Wade K."/>
            <person name="Ball S.L."/>
            <person name="Bradley K.W."/>
            <person name="Asai D.J."/>
            <person name="Bowman C.A."/>
            <person name="Russell D.A."/>
            <person name="Pope W.H."/>
            <person name="Jacobs-Sera D."/>
            <person name="Hendrix R.W."/>
            <person name="Hatfull G.F."/>
        </authorList>
    </citation>
    <scope>NUCLEOTIDE SEQUENCE</scope>
</reference>
<dbReference type="PROSITE" id="PS50042">
    <property type="entry name" value="CNMP_BINDING_3"/>
    <property type="match status" value="1"/>
</dbReference>
<feature type="domain" description="Cyclic nucleotide-binding" evidence="7">
    <location>
        <begin position="854"/>
        <end position="956"/>
    </location>
</feature>
<feature type="transmembrane region" description="Helical" evidence="6">
    <location>
        <begin position="180"/>
        <end position="203"/>
    </location>
</feature>
<feature type="transmembrane region" description="Helical" evidence="6">
    <location>
        <begin position="420"/>
        <end position="437"/>
    </location>
</feature>